<dbReference type="InParanoid" id="A0A316YJY0"/>
<feature type="region of interest" description="Disordered" evidence="1">
    <location>
        <begin position="880"/>
        <end position="905"/>
    </location>
</feature>
<dbReference type="SUPFAM" id="SSF51569">
    <property type="entry name" value="Aldolase"/>
    <property type="match status" value="1"/>
</dbReference>
<feature type="compositionally biased region" description="Gly residues" evidence="1">
    <location>
        <begin position="578"/>
        <end position="593"/>
    </location>
</feature>
<dbReference type="PANTHER" id="PTHR21090">
    <property type="entry name" value="AROM/DEHYDROQUINATE SYNTHASE"/>
    <property type="match status" value="1"/>
</dbReference>
<evidence type="ECO:0000313" key="2">
    <source>
        <dbReference type="EMBL" id="PWN89519.1"/>
    </source>
</evidence>
<protein>
    <recommendedName>
        <fullName evidence="4">Shikimate kinase</fullName>
    </recommendedName>
</protein>
<dbReference type="RefSeq" id="XP_025376717.1">
    <property type="nucleotide sequence ID" value="XM_025525176.1"/>
</dbReference>
<dbReference type="GO" id="GO:0003866">
    <property type="term" value="F:3-phosphoshikimate 1-carboxyvinyltransferase activity"/>
    <property type="evidence" value="ECO:0007669"/>
    <property type="project" value="TreeGrafter"/>
</dbReference>
<feature type="compositionally biased region" description="Low complexity" evidence="1">
    <location>
        <begin position="880"/>
        <end position="896"/>
    </location>
</feature>
<dbReference type="CDD" id="cd00502">
    <property type="entry name" value="DHQase_I"/>
    <property type="match status" value="1"/>
</dbReference>
<sequence>MAIDTAMEAPEEKEKEGREREQEEQDAVVAGTEGAAAAAHTGPSLVLIMGMRSAGKTTLGRLAAEHLPGHVAFLDADDEFCRLHAPHTPKTFVAAHGWPAFRAAETEILRSVLAAHHPQQQQQQQQQQCRQPSKLVVSLGGGVVEEPANRAMLTAAWSGADGLLDVEKRTAVVHVFREVDYVVHEADGRRAGARAKPAWVGVGGAEEVWARRRPWFRECSSHEFVNFTEPGAGDEAESSLQARLRFEAVERDFVRFLARLVSSFSGRGKPMFGAADDGNDAAAAATAAAARSYLVTLPFADLYPHVAHLRQLSTGASAIELRADLLVDPTPDSRAGGSNEAYENPSLSYLSEQVGLVRRHLADLPLVFSLRTPAQGGRYPYPADAPASALFRSLHHALKLGVDCLDVEQGLDAAMTQRLLSDAGRRQTCVIVSWRDTLPPDQGGFAWGSQRATELYEGACRLGADVVKIVGTAGDTNDNFALRLFASAVSGEREKETTTRRPRRPPLCAYNMGYRGRISRFLNPTLASITHPLAKTLTSEGIVGSPSMTFREVQQALHLSGLIESRTYVGLTKRDDGGGSGGGGLDSDGGVVGGNSSRVTGDEESSRYAAWSLELGLPYAARTESCQGLGERLNYLLGHERDLMGLWLGEGDEVWKRDEALLLRCTTLSDEVTATRCIDTIILRKDKQGYKTLHGRNCLVEAIRGLVRETLSPSIHLTRSSLAVVLASSGRGGYSGGFDDDDTYTYTTIITNEDDDDDESDEQDSVATRSAVCALHGAGLERVVVRDPASPGALDFDRSPTIVVGACRSMHQAQIDAAKLLANQQGGLYIDLLRRDGSTGCDMVERVKEAKDRGWRLLDDRQVRDRVQSQRFFSFTGVLPPSYSSSSPSSVPYAAPQPLLSPSQI</sequence>
<dbReference type="InterPro" id="IPR013785">
    <property type="entry name" value="Aldolase_TIM"/>
</dbReference>
<proteinExistence type="predicted"/>
<keyword evidence="3" id="KW-1185">Reference proteome</keyword>
<evidence type="ECO:0000256" key="1">
    <source>
        <dbReference type="SAM" id="MobiDB-lite"/>
    </source>
</evidence>
<name>A0A316YJY0_9BASI</name>
<dbReference type="Proteomes" id="UP000245768">
    <property type="component" value="Unassembled WGS sequence"/>
</dbReference>
<dbReference type="Pfam" id="PF01487">
    <property type="entry name" value="DHquinase_I"/>
    <property type="match status" value="1"/>
</dbReference>
<accession>A0A316YJY0</accession>
<dbReference type="GO" id="GO:0009423">
    <property type="term" value="P:chorismate biosynthetic process"/>
    <property type="evidence" value="ECO:0007669"/>
    <property type="project" value="TreeGrafter"/>
</dbReference>
<dbReference type="AlphaFoldDB" id="A0A316YJY0"/>
<gene>
    <name evidence="2" type="ORF">FA10DRAFT_302843</name>
</gene>
<dbReference type="InterPro" id="IPR001381">
    <property type="entry name" value="DHquinase_I"/>
</dbReference>
<feature type="region of interest" description="Disordered" evidence="1">
    <location>
        <begin position="1"/>
        <end position="26"/>
    </location>
</feature>
<dbReference type="InterPro" id="IPR027417">
    <property type="entry name" value="P-loop_NTPase"/>
</dbReference>
<dbReference type="Gene3D" id="3.20.20.70">
    <property type="entry name" value="Aldolase class I"/>
    <property type="match status" value="1"/>
</dbReference>
<dbReference type="Pfam" id="PF01202">
    <property type="entry name" value="SKI"/>
    <property type="match status" value="1"/>
</dbReference>
<dbReference type="GeneID" id="37047092"/>
<dbReference type="OrthoDB" id="197068at2759"/>
<feature type="compositionally biased region" description="Basic and acidic residues" evidence="1">
    <location>
        <begin position="10"/>
        <end position="21"/>
    </location>
</feature>
<feature type="region of interest" description="Disordered" evidence="1">
    <location>
        <begin position="573"/>
        <end position="601"/>
    </location>
</feature>
<dbReference type="Gene3D" id="3.40.50.300">
    <property type="entry name" value="P-loop containing nucleotide triphosphate hydrolases"/>
    <property type="match status" value="1"/>
</dbReference>
<organism evidence="2 3">
    <name type="scientific">Acaromyces ingoldii</name>
    <dbReference type="NCBI Taxonomy" id="215250"/>
    <lineage>
        <taxon>Eukaryota</taxon>
        <taxon>Fungi</taxon>
        <taxon>Dikarya</taxon>
        <taxon>Basidiomycota</taxon>
        <taxon>Ustilaginomycotina</taxon>
        <taxon>Exobasidiomycetes</taxon>
        <taxon>Exobasidiales</taxon>
        <taxon>Cryptobasidiaceae</taxon>
        <taxon>Acaromyces</taxon>
    </lineage>
</organism>
<dbReference type="EMBL" id="KZ819637">
    <property type="protein sequence ID" value="PWN89519.1"/>
    <property type="molecule type" value="Genomic_DNA"/>
</dbReference>
<dbReference type="GO" id="GO:0003855">
    <property type="term" value="F:3-dehydroquinate dehydratase activity"/>
    <property type="evidence" value="ECO:0007669"/>
    <property type="project" value="InterPro"/>
</dbReference>
<evidence type="ECO:0000313" key="3">
    <source>
        <dbReference type="Proteomes" id="UP000245768"/>
    </source>
</evidence>
<dbReference type="InterPro" id="IPR031322">
    <property type="entry name" value="Shikimate/glucono_kinase"/>
</dbReference>
<dbReference type="STRING" id="215250.A0A316YJY0"/>
<dbReference type="PANTHER" id="PTHR21090:SF5">
    <property type="entry name" value="PENTAFUNCTIONAL AROM POLYPEPTIDE"/>
    <property type="match status" value="1"/>
</dbReference>
<evidence type="ECO:0008006" key="4">
    <source>
        <dbReference type="Google" id="ProtNLM"/>
    </source>
</evidence>
<dbReference type="SUPFAM" id="SSF52540">
    <property type="entry name" value="P-loop containing nucleoside triphosphate hydrolases"/>
    <property type="match status" value="1"/>
</dbReference>
<reference evidence="2 3" key="1">
    <citation type="journal article" date="2018" name="Mol. Biol. Evol.">
        <title>Broad Genomic Sampling Reveals a Smut Pathogenic Ancestry of the Fungal Clade Ustilaginomycotina.</title>
        <authorList>
            <person name="Kijpornyongpan T."/>
            <person name="Mondo S.J."/>
            <person name="Barry K."/>
            <person name="Sandor L."/>
            <person name="Lee J."/>
            <person name="Lipzen A."/>
            <person name="Pangilinan J."/>
            <person name="LaButti K."/>
            <person name="Hainaut M."/>
            <person name="Henrissat B."/>
            <person name="Grigoriev I.V."/>
            <person name="Spatafora J.W."/>
            <person name="Aime M.C."/>
        </authorList>
    </citation>
    <scope>NUCLEOTIDE SEQUENCE [LARGE SCALE GENOMIC DNA]</scope>
    <source>
        <strain evidence="2 3">MCA 4198</strain>
    </source>
</reference>